<keyword evidence="1" id="KW-0812">Transmembrane</keyword>
<name>A0A914DN66_9BILA</name>
<protein>
    <submittedName>
        <fullName evidence="3">Uncharacterized protein</fullName>
    </submittedName>
</protein>
<dbReference type="Proteomes" id="UP000887540">
    <property type="component" value="Unplaced"/>
</dbReference>
<evidence type="ECO:0000313" key="3">
    <source>
        <dbReference type="WBParaSite" id="ACRNAN_scaffold3318.g10607.t1"/>
    </source>
</evidence>
<dbReference type="WBParaSite" id="ACRNAN_scaffold3318.g10607.t1">
    <property type="protein sequence ID" value="ACRNAN_scaffold3318.g10607.t1"/>
    <property type="gene ID" value="ACRNAN_scaffold3318.g10607"/>
</dbReference>
<evidence type="ECO:0000313" key="2">
    <source>
        <dbReference type="Proteomes" id="UP000887540"/>
    </source>
</evidence>
<keyword evidence="2" id="KW-1185">Reference proteome</keyword>
<feature type="transmembrane region" description="Helical" evidence="1">
    <location>
        <begin position="100"/>
        <end position="126"/>
    </location>
</feature>
<sequence length="174" mass="19431">MPKLPSYKDAVRNSIVILSPAPPPYNDVGSLEESIDLSRFDYYKNFTREQSENALWQTIAEIAQNVSSSSHRRRKRFFLNNPVQVEEAMKTGNVEVGMPIILAPFAFSPIFGFIILGPIILSPYIFSPTLINPSLASPIILSPALAVPDFISPYIFGPFILSPFVMFPSFLSPY</sequence>
<proteinExistence type="predicted"/>
<dbReference type="PANTHER" id="PTHR21523">
    <property type="match status" value="1"/>
</dbReference>
<evidence type="ECO:0000256" key="1">
    <source>
        <dbReference type="SAM" id="Phobius"/>
    </source>
</evidence>
<accession>A0A914DN66</accession>
<keyword evidence="1" id="KW-1133">Transmembrane helix</keyword>
<feature type="transmembrane region" description="Helical" evidence="1">
    <location>
        <begin position="151"/>
        <end position="171"/>
    </location>
</feature>
<organism evidence="2 3">
    <name type="scientific">Acrobeloides nanus</name>
    <dbReference type="NCBI Taxonomy" id="290746"/>
    <lineage>
        <taxon>Eukaryota</taxon>
        <taxon>Metazoa</taxon>
        <taxon>Ecdysozoa</taxon>
        <taxon>Nematoda</taxon>
        <taxon>Chromadorea</taxon>
        <taxon>Rhabditida</taxon>
        <taxon>Tylenchina</taxon>
        <taxon>Cephalobomorpha</taxon>
        <taxon>Cephaloboidea</taxon>
        <taxon>Cephalobidae</taxon>
        <taxon>Acrobeloides</taxon>
    </lineage>
</organism>
<dbReference type="PANTHER" id="PTHR21523:SF46">
    <property type="entry name" value="MLT-TEN (MLT-10) RELATED"/>
    <property type="match status" value="1"/>
</dbReference>
<keyword evidence="1" id="KW-0472">Membrane</keyword>
<dbReference type="AlphaFoldDB" id="A0A914DN66"/>
<reference evidence="3" key="1">
    <citation type="submission" date="2022-11" db="UniProtKB">
        <authorList>
            <consortium name="WormBaseParasite"/>
        </authorList>
    </citation>
    <scope>IDENTIFICATION</scope>
</reference>